<sequence length="206" mass="21669">MSDDAASFGRSDCDSDSGAGSGSGSGSGNGDGSGPDSNDVAAEIRASRLVYGAVLVEERPTFIECVDRDSFEDDADEALYTALNSLGADLVPFVHETAEELGDALPATIAATLEDDDLPRVRAFDRAASTAVDARVSYLLVNTDDGGWKRIRDVATDRFGADDQLSDPRLGKFVVASALVEESRDRFAELPDGVDAENVGLVQWSG</sequence>
<organism evidence="2 3">
    <name type="scientific">Halobiforma nitratireducens JCM 10879</name>
    <dbReference type="NCBI Taxonomy" id="1227454"/>
    <lineage>
        <taxon>Archaea</taxon>
        <taxon>Methanobacteriati</taxon>
        <taxon>Methanobacteriota</taxon>
        <taxon>Stenosarchaea group</taxon>
        <taxon>Halobacteria</taxon>
        <taxon>Halobacteriales</taxon>
        <taxon>Natrialbaceae</taxon>
        <taxon>Halobiforma</taxon>
    </lineage>
</organism>
<proteinExistence type="predicted"/>
<comment type="caution">
    <text evidence="2">The sequence shown here is derived from an EMBL/GenBank/DDBJ whole genome shotgun (WGS) entry which is preliminary data.</text>
</comment>
<evidence type="ECO:0000256" key="1">
    <source>
        <dbReference type="SAM" id="MobiDB-lite"/>
    </source>
</evidence>
<dbReference type="PATRIC" id="fig|1227454.3.peg.217"/>
<protein>
    <submittedName>
        <fullName evidence="2">Uncharacterized protein</fullName>
    </submittedName>
</protein>
<dbReference type="Proteomes" id="UP000011607">
    <property type="component" value="Unassembled WGS sequence"/>
</dbReference>
<feature type="compositionally biased region" description="Gly residues" evidence="1">
    <location>
        <begin position="19"/>
        <end position="33"/>
    </location>
</feature>
<dbReference type="AlphaFoldDB" id="M0MLN8"/>
<reference evidence="2 3" key="1">
    <citation type="journal article" date="2014" name="PLoS Genet.">
        <title>Phylogenetically driven sequencing of extremely halophilic archaea reveals strategies for static and dynamic osmo-response.</title>
        <authorList>
            <person name="Becker E.A."/>
            <person name="Seitzer P.M."/>
            <person name="Tritt A."/>
            <person name="Larsen D."/>
            <person name="Krusor M."/>
            <person name="Yao A.I."/>
            <person name="Wu D."/>
            <person name="Madern D."/>
            <person name="Eisen J.A."/>
            <person name="Darling A.E."/>
            <person name="Facciotti M.T."/>
        </authorList>
    </citation>
    <scope>NUCLEOTIDE SEQUENCE [LARGE SCALE GENOMIC DNA]</scope>
    <source>
        <strain evidence="2 3">JCM 10879</strain>
    </source>
</reference>
<dbReference type="EMBL" id="AOMA01000007">
    <property type="protein sequence ID" value="EMA46597.1"/>
    <property type="molecule type" value="Genomic_DNA"/>
</dbReference>
<name>M0MLN8_9EURY</name>
<keyword evidence="3" id="KW-1185">Reference proteome</keyword>
<feature type="region of interest" description="Disordered" evidence="1">
    <location>
        <begin position="1"/>
        <end position="39"/>
    </location>
</feature>
<dbReference type="eggNOG" id="ENOG502N5V6">
    <property type="taxonomic scope" value="Archaea"/>
</dbReference>
<gene>
    <name evidence="2" type="ORF">C446_01091</name>
</gene>
<evidence type="ECO:0000313" key="2">
    <source>
        <dbReference type="EMBL" id="EMA46597.1"/>
    </source>
</evidence>
<dbReference type="RefSeq" id="WP_006671191.1">
    <property type="nucleotide sequence ID" value="NZ_AOMA01000007.1"/>
</dbReference>
<evidence type="ECO:0000313" key="3">
    <source>
        <dbReference type="Proteomes" id="UP000011607"/>
    </source>
</evidence>
<accession>M0MLN8</accession>